<dbReference type="Proteomes" id="UP000029120">
    <property type="component" value="Chromosome 6"/>
</dbReference>
<dbReference type="PANTHER" id="PTHR46162">
    <property type="entry name" value="TRAF-LIKE FAMILY PROTEIN"/>
    <property type="match status" value="1"/>
</dbReference>
<dbReference type="EMBL" id="CM002874">
    <property type="protein sequence ID" value="KFK30663.1"/>
    <property type="molecule type" value="Genomic_DNA"/>
</dbReference>
<dbReference type="SMART" id="SM00061">
    <property type="entry name" value="MATH"/>
    <property type="match status" value="2"/>
</dbReference>
<dbReference type="PANTHER" id="PTHR46162:SF19">
    <property type="entry name" value="TRAF-LIKE FAMILY PROTEIN"/>
    <property type="match status" value="1"/>
</dbReference>
<dbReference type="SUPFAM" id="SSF49599">
    <property type="entry name" value="TRAF domain-like"/>
    <property type="match status" value="2"/>
</dbReference>
<feature type="domain" description="MATH" evidence="1">
    <location>
        <begin position="164"/>
        <end position="289"/>
    </location>
</feature>
<dbReference type="PROSITE" id="PS50144">
    <property type="entry name" value="MATH"/>
    <property type="match status" value="2"/>
</dbReference>
<dbReference type="eggNOG" id="KOG1987">
    <property type="taxonomic scope" value="Eukaryota"/>
</dbReference>
<dbReference type="Gene3D" id="2.60.210.10">
    <property type="entry name" value="Apoptosis, Tumor Necrosis Factor Receptor Associated Protein 2, Chain A"/>
    <property type="match status" value="2"/>
</dbReference>
<sequence length="298" mass="34339">MSRPETIERMVQLFKSRHSASHLFKIDNFSLLTNYNIEKVESSVFTIGGHKWKLYVYPNGNNSANGHVSIFIENQDRVRSRLIYQIFVVSQLKPIWHPSSVLLDFGTTSIPTTRGTPRLISLVDLKSNGYLIEDCCLFGVKFHGFENGAKGSAECFNLIEKPLNHKVTWMMTKFSSFEPEMYHYSNEFVVGTRKWKIKIHPRGFKGGRDKSFSVYLVGEEFIDKASKAKTYATFKLRVVDPANRKQFEKTDSCWFDVETDENNGFEDFMPLKKLDTFLVNDKLYVGVEFVVISMTTSL</sequence>
<reference evidence="3" key="1">
    <citation type="journal article" date="2015" name="Nat. Plants">
        <title>Genome expansion of Arabis alpina linked with retrotransposition and reduced symmetric DNA methylation.</title>
        <authorList>
            <person name="Willing E.M."/>
            <person name="Rawat V."/>
            <person name="Mandakova T."/>
            <person name="Maumus F."/>
            <person name="James G.V."/>
            <person name="Nordstroem K.J."/>
            <person name="Becker C."/>
            <person name="Warthmann N."/>
            <person name="Chica C."/>
            <person name="Szarzynska B."/>
            <person name="Zytnicki M."/>
            <person name="Albani M.C."/>
            <person name="Kiefer C."/>
            <person name="Bergonzi S."/>
            <person name="Castaings L."/>
            <person name="Mateos J.L."/>
            <person name="Berns M.C."/>
            <person name="Bujdoso N."/>
            <person name="Piofczyk T."/>
            <person name="de Lorenzo L."/>
            <person name="Barrero-Sicilia C."/>
            <person name="Mateos I."/>
            <person name="Piednoel M."/>
            <person name="Hagmann J."/>
            <person name="Chen-Min-Tao R."/>
            <person name="Iglesias-Fernandez R."/>
            <person name="Schuster S.C."/>
            <person name="Alonso-Blanco C."/>
            <person name="Roudier F."/>
            <person name="Carbonero P."/>
            <person name="Paz-Ares J."/>
            <person name="Davis S.J."/>
            <person name="Pecinka A."/>
            <person name="Quesneville H."/>
            <person name="Colot V."/>
            <person name="Lysak M.A."/>
            <person name="Weigel D."/>
            <person name="Coupland G."/>
            <person name="Schneeberger K."/>
        </authorList>
    </citation>
    <scope>NUCLEOTIDE SEQUENCE [LARGE SCALE GENOMIC DNA]</scope>
    <source>
        <strain evidence="3">cv. Pajares</strain>
    </source>
</reference>
<keyword evidence="3" id="KW-1185">Reference proteome</keyword>
<dbReference type="OMA" id="THGRDEF"/>
<gene>
    <name evidence="2" type="ordered locus">AALP_Aa6g011600</name>
</gene>
<dbReference type="Gramene" id="KFK30663">
    <property type="protein sequence ID" value="KFK30663"/>
    <property type="gene ID" value="AALP_AA6G011600"/>
</dbReference>
<dbReference type="AlphaFoldDB" id="A0A087GLB1"/>
<protein>
    <recommendedName>
        <fullName evidence="1">MATH domain-containing protein</fullName>
    </recommendedName>
</protein>
<evidence type="ECO:0000259" key="1">
    <source>
        <dbReference type="PROSITE" id="PS50144"/>
    </source>
</evidence>
<proteinExistence type="predicted"/>
<organism evidence="2 3">
    <name type="scientific">Arabis alpina</name>
    <name type="common">Alpine rock-cress</name>
    <dbReference type="NCBI Taxonomy" id="50452"/>
    <lineage>
        <taxon>Eukaryota</taxon>
        <taxon>Viridiplantae</taxon>
        <taxon>Streptophyta</taxon>
        <taxon>Embryophyta</taxon>
        <taxon>Tracheophyta</taxon>
        <taxon>Spermatophyta</taxon>
        <taxon>Magnoliopsida</taxon>
        <taxon>eudicotyledons</taxon>
        <taxon>Gunneridae</taxon>
        <taxon>Pentapetalae</taxon>
        <taxon>rosids</taxon>
        <taxon>malvids</taxon>
        <taxon>Brassicales</taxon>
        <taxon>Brassicaceae</taxon>
        <taxon>Arabideae</taxon>
        <taxon>Arabis</taxon>
    </lineage>
</organism>
<evidence type="ECO:0000313" key="3">
    <source>
        <dbReference type="Proteomes" id="UP000029120"/>
    </source>
</evidence>
<dbReference type="InterPro" id="IPR002083">
    <property type="entry name" value="MATH/TRAF_dom"/>
</dbReference>
<dbReference type="OrthoDB" id="1883087at2759"/>
<feature type="domain" description="MATH" evidence="1">
    <location>
        <begin position="19"/>
        <end position="142"/>
    </location>
</feature>
<dbReference type="InterPro" id="IPR008974">
    <property type="entry name" value="TRAF-like"/>
</dbReference>
<name>A0A087GLB1_ARAAL</name>
<dbReference type="CDD" id="cd00121">
    <property type="entry name" value="MATH"/>
    <property type="match status" value="2"/>
</dbReference>
<evidence type="ECO:0000313" key="2">
    <source>
        <dbReference type="EMBL" id="KFK30663.1"/>
    </source>
</evidence>
<dbReference type="Pfam" id="PF22486">
    <property type="entry name" value="MATH_2"/>
    <property type="match status" value="2"/>
</dbReference>
<accession>A0A087GLB1</accession>